<dbReference type="CDD" id="cd09917">
    <property type="entry name" value="F-box_SF"/>
    <property type="match status" value="1"/>
</dbReference>
<protein>
    <recommendedName>
        <fullName evidence="3">F-box domain-containing protein</fullName>
    </recommendedName>
</protein>
<evidence type="ECO:0000313" key="2">
    <source>
        <dbReference type="Proteomes" id="UP001219525"/>
    </source>
</evidence>
<dbReference type="InterPro" id="IPR036047">
    <property type="entry name" value="F-box-like_dom_sf"/>
</dbReference>
<name>A0AAD6VBG8_9AGAR</name>
<evidence type="ECO:0000313" key="1">
    <source>
        <dbReference type="EMBL" id="KAJ7208246.1"/>
    </source>
</evidence>
<reference evidence="1" key="1">
    <citation type="submission" date="2023-03" db="EMBL/GenBank/DDBJ databases">
        <title>Massive genome expansion in bonnet fungi (Mycena s.s.) driven by repeated elements and novel gene families across ecological guilds.</title>
        <authorList>
            <consortium name="Lawrence Berkeley National Laboratory"/>
            <person name="Harder C.B."/>
            <person name="Miyauchi S."/>
            <person name="Viragh M."/>
            <person name="Kuo A."/>
            <person name="Thoen E."/>
            <person name="Andreopoulos B."/>
            <person name="Lu D."/>
            <person name="Skrede I."/>
            <person name="Drula E."/>
            <person name="Henrissat B."/>
            <person name="Morin E."/>
            <person name="Kohler A."/>
            <person name="Barry K."/>
            <person name="LaButti K."/>
            <person name="Morin E."/>
            <person name="Salamov A."/>
            <person name="Lipzen A."/>
            <person name="Mereny Z."/>
            <person name="Hegedus B."/>
            <person name="Baldrian P."/>
            <person name="Stursova M."/>
            <person name="Weitz H."/>
            <person name="Taylor A."/>
            <person name="Grigoriev I.V."/>
            <person name="Nagy L.G."/>
            <person name="Martin F."/>
            <person name="Kauserud H."/>
        </authorList>
    </citation>
    <scope>NUCLEOTIDE SEQUENCE</scope>
    <source>
        <strain evidence="1">9144</strain>
    </source>
</reference>
<dbReference type="Gene3D" id="3.80.10.10">
    <property type="entry name" value="Ribonuclease Inhibitor"/>
    <property type="match status" value="1"/>
</dbReference>
<keyword evidence="2" id="KW-1185">Reference proteome</keyword>
<comment type="caution">
    <text evidence="1">The sequence shown here is derived from an EMBL/GenBank/DDBJ whole genome shotgun (WGS) entry which is preliminary data.</text>
</comment>
<dbReference type="EMBL" id="JARJCW010000034">
    <property type="protein sequence ID" value="KAJ7208246.1"/>
    <property type="molecule type" value="Genomic_DNA"/>
</dbReference>
<dbReference type="SUPFAM" id="SSF81383">
    <property type="entry name" value="F-box domain"/>
    <property type="match status" value="1"/>
</dbReference>
<gene>
    <name evidence="1" type="ORF">GGX14DRAFT_566973</name>
</gene>
<dbReference type="AlphaFoldDB" id="A0AAD6VBG8"/>
<sequence length="512" mass="57085">MKISDLPPELLDSIVLCIPIPFDLLSLARACKAFHAIIVPDHLNSRVVRCDVRGVTVWLALTQQPAVAARISTLELIDDNLAGGNRIPAALSPHLGYDSLKRAQASEIADEFGAQALADAIRMMSGVTRMCWIGNTHLRAYRLAPGNGVKSVCAPIFASLTQNCPQLRDIEIIARDLPHSIHLVDAPLWKFSNLKRVSVTVSRFTEVSTAICKHFPAMFDMLDRCPELQDLRLAFARKRRGMIDLSECFKDRFWPRLNVLILEGDLHSSLPAITDFLERHPSLKILSLSEMDVPASSFPATMPYVRWLSMRSTTWTSFDLATKFPRLEYAATASPSAMLQVEQEVSGMPEVLSTVPTLRGVTILANAPGLLKKLAEAVPRLERLTLASAPWNPHRRKARVTRIPDAECLATLASFKLLTHLDTAVALRADQRGPYLGDALERLLRSLADVLPHLLYVGVDIIQLETREGAPRHAWYLIARGPHGDFAGAEEMRDLRRVRFHDWDDVFRNISA</sequence>
<dbReference type="Proteomes" id="UP001219525">
    <property type="component" value="Unassembled WGS sequence"/>
</dbReference>
<organism evidence="1 2">
    <name type="scientific">Mycena pura</name>
    <dbReference type="NCBI Taxonomy" id="153505"/>
    <lineage>
        <taxon>Eukaryota</taxon>
        <taxon>Fungi</taxon>
        <taxon>Dikarya</taxon>
        <taxon>Basidiomycota</taxon>
        <taxon>Agaricomycotina</taxon>
        <taxon>Agaricomycetes</taxon>
        <taxon>Agaricomycetidae</taxon>
        <taxon>Agaricales</taxon>
        <taxon>Marasmiineae</taxon>
        <taxon>Mycenaceae</taxon>
        <taxon>Mycena</taxon>
    </lineage>
</organism>
<accession>A0AAD6VBG8</accession>
<dbReference type="InterPro" id="IPR032675">
    <property type="entry name" value="LRR_dom_sf"/>
</dbReference>
<proteinExistence type="predicted"/>
<dbReference type="SUPFAM" id="SSF52047">
    <property type="entry name" value="RNI-like"/>
    <property type="match status" value="1"/>
</dbReference>
<evidence type="ECO:0008006" key="3">
    <source>
        <dbReference type="Google" id="ProtNLM"/>
    </source>
</evidence>